<organism evidence="2 3">
    <name type="scientific">Mycobacterium phage KingVeVeVe</name>
    <dbReference type="NCBI Taxonomy" id="1471544"/>
    <lineage>
        <taxon>Viruses</taxon>
        <taxon>Duplodnaviria</taxon>
        <taxon>Heunggongvirae</taxon>
        <taxon>Uroviricota</taxon>
        <taxon>Caudoviricetes</taxon>
        <taxon>Bclasvirinae</taxon>
        <taxon>Pegunavirus</taxon>
        <taxon>Pegunavirus soto</taxon>
    </lineage>
</organism>
<accession>A0A023ZXG2</accession>
<reference evidence="2 3" key="1">
    <citation type="submission" date="2014-03" db="EMBL/GenBank/DDBJ databases">
        <authorList>
            <person name="Barber N.R."/>
            <person name="Francolini R.D."/>
            <person name="Gray A.J."/>
            <person name="Hamilton K."/>
            <person name="Jung E."/>
            <person name="Killpatrick M.S."/>
            <person name="Le T.M."/>
            <person name="Lin R."/>
            <person name="Morris L.Y."/>
            <person name="O'Neil L.P."/>
            <person name="Pederson E.N."/>
            <person name="Sepehri B.F."/>
            <person name="Shaffer R.A."/>
            <person name="Sridharan P.S."/>
            <person name="Tseng L."/>
            <person name="Williams L.H."/>
            <person name="Cohen L.B."/>
            <person name="Ahrens K.J."/>
            <person name="Braun M.A."/>
            <person name="Jarvik J."/>
            <person name="Lopez A.J."/>
            <person name="Bradley K.W."/>
            <person name="Clarke D.Q."/>
            <person name="Lewis M.F."/>
            <person name="Barker L.P."/>
            <person name="Bailey C."/>
            <person name="Asai D.J."/>
            <person name="Garber M.L."/>
            <person name="Bowman C.A."/>
            <person name="Russell D.A."/>
            <person name="Pope W.H."/>
            <person name="Jacobs-Sera D."/>
            <person name="Hendrix R.W."/>
            <person name="Hatfull G.F."/>
        </authorList>
    </citation>
    <scope>NUCLEOTIDE SEQUENCE [LARGE SCALE GENOMIC DNA]</scope>
</reference>
<evidence type="ECO:0000313" key="2">
    <source>
        <dbReference type="EMBL" id="AHY84327.1"/>
    </source>
</evidence>
<dbReference type="Pfam" id="PF19905">
    <property type="entry name" value="DUF6378"/>
    <property type="match status" value="1"/>
</dbReference>
<sequence>MAESMTIKPCTCDVGGYCPMHGCPHKTGDRACRCADEMHTTRGQQPTEVPVDYVGINGLMRHHGHERPKPGTVGIGTPPQIAVKGAPERMAESEALRASLKGAPERPEIPPTRQLAEDIAREAIGLFNGPRQATYGDAADNFGVTASMWSAILGTEVTAEQVALCLAALKIARLRETPDHHDSWVDAVAYIALGAGVMIRHKAGGHD</sequence>
<proteinExistence type="predicted"/>
<feature type="domain" description="DUF6378" evidence="1">
    <location>
        <begin position="121"/>
        <end position="196"/>
    </location>
</feature>
<dbReference type="EMBL" id="KJ538723">
    <property type="protein sequence ID" value="AHY84327.1"/>
    <property type="molecule type" value="Genomic_DNA"/>
</dbReference>
<gene>
    <name evidence="2" type="primary">58</name>
    <name evidence="2" type="ORF">PBI_KINGVEVEVE_58</name>
</gene>
<evidence type="ECO:0000259" key="1">
    <source>
        <dbReference type="Pfam" id="PF19905"/>
    </source>
</evidence>
<name>A0A023ZXG2_9CAUD</name>
<protein>
    <recommendedName>
        <fullName evidence="1">DUF6378 domain-containing protein</fullName>
    </recommendedName>
</protein>
<dbReference type="Proteomes" id="UP000024436">
    <property type="component" value="Segment"/>
</dbReference>
<dbReference type="InterPro" id="IPR045958">
    <property type="entry name" value="DUF6378"/>
</dbReference>
<evidence type="ECO:0000313" key="3">
    <source>
        <dbReference type="Proteomes" id="UP000024436"/>
    </source>
</evidence>